<sequence length="201" mass="22850">MKKIVTLMAIVIALSSCSNDDDNNKKEFFNLKVGNEWVYKRYTINGDQENYSGKTDTVKVVGIENIDGKEYFKLTSTDDLLDGEAFLRIDKSDHLINSLGRVLHPGTDSSFTETRPANLNYEFGTTTYTLKDKTTITVEGQNYEVFPYSGYFNPYPDKNLPEGVGVVEGYSPRIGFVIKKYRYISTATGFIEYRLVSYDLK</sequence>
<comment type="caution">
    <text evidence="1">The sequence shown here is derived from an EMBL/GenBank/DDBJ whole genome shotgun (WGS) entry which is preliminary data.</text>
</comment>
<dbReference type="RefSeq" id="WP_379819894.1">
    <property type="nucleotide sequence ID" value="NZ_JBHUMD010000005.1"/>
</dbReference>
<keyword evidence="2" id="KW-1185">Reference proteome</keyword>
<dbReference type="EMBL" id="JBHUMD010000005">
    <property type="protein sequence ID" value="MFD2601307.1"/>
    <property type="molecule type" value="Genomic_DNA"/>
</dbReference>
<dbReference type="Proteomes" id="UP001597480">
    <property type="component" value="Unassembled WGS sequence"/>
</dbReference>
<evidence type="ECO:0000313" key="1">
    <source>
        <dbReference type="EMBL" id="MFD2601307.1"/>
    </source>
</evidence>
<accession>A0ABW5NSR8</accession>
<gene>
    <name evidence="1" type="ORF">ACFSR3_04500</name>
</gene>
<evidence type="ECO:0000313" key="2">
    <source>
        <dbReference type="Proteomes" id="UP001597480"/>
    </source>
</evidence>
<organism evidence="1 2">
    <name type="scientific">Flavobacterium suzhouense</name>
    <dbReference type="NCBI Taxonomy" id="1529638"/>
    <lineage>
        <taxon>Bacteria</taxon>
        <taxon>Pseudomonadati</taxon>
        <taxon>Bacteroidota</taxon>
        <taxon>Flavobacteriia</taxon>
        <taxon>Flavobacteriales</taxon>
        <taxon>Flavobacteriaceae</taxon>
        <taxon>Flavobacterium</taxon>
    </lineage>
</organism>
<dbReference type="PROSITE" id="PS51257">
    <property type="entry name" value="PROKAR_LIPOPROTEIN"/>
    <property type="match status" value="1"/>
</dbReference>
<protein>
    <submittedName>
        <fullName evidence="1">Uncharacterized protein</fullName>
    </submittedName>
</protein>
<reference evidence="2" key="1">
    <citation type="journal article" date="2019" name="Int. J. Syst. Evol. Microbiol.">
        <title>The Global Catalogue of Microorganisms (GCM) 10K type strain sequencing project: providing services to taxonomists for standard genome sequencing and annotation.</title>
        <authorList>
            <consortium name="The Broad Institute Genomics Platform"/>
            <consortium name="The Broad Institute Genome Sequencing Center for Infectious Disease"/>
            <person name="Wu L."/>
            <person name="Ma J."/>
        </authorList>
    </citation>
    <scope>NUCLEOTIDE SEQUENCE [LARGE SCALE GENOMIC DNA]</scope>
    <source>
        <strain evidence="2">KCTC 42107</strain>
    </source>
</reference>
<name>A0ABW5NSR8_9FLAO</name>
<proteinExistence type="predicted"/>